<dbReference type="EMBL" id="KZ293477">
    <property type="protein sequence ID" value="PBK61241.1"/>
    <property type="molecule type" value="Genomic_DNA"/>
</dbReference>
<dbReference type="Proteomes" id="UP000218334">
    <property type="component" value="Unassembled WGS sequence"/>
</dbReference>
<dbReference type="AlphaFoldDB" id="A0A2H3AR26"/>
<organism evidence="1 2">
    <name type="scientific">Armillaria solidipes</name>
    <dbReference type="NCBI Taxonomy" id="1076256"/>
    <lineage>
        <taxon>Eukaryota</taxon>
        <taxon>Fungi</taxon>
        <taxon>Dikarya</taxon>
        <taxon>Basidiomycota</taxon>
        <taxon>Agaricomycotina</taxon>
        <taxon>Agaricomycetes</taxon>
        <taxon>Agaricomycetidae</taxon>
        <taxon>Agaricales</taxon>
        <taxon>Marasmiineae</taxon>
        <taxon>Physalacriaceae</taxon>
        <taxon>Armillaria</taxon>
    </lineage>
</organism>
<sequence>MGCSPTHDIDAILRYRHNSTTTLEPRKVEHSDQPFILFTAGSTRGIPVPSHSAFFEFPGRNLVVALLGPCPSAMESCLQKKNIQNHDILRRQSGLGNRTPVAPYASAVAPWDSFKDWVDTVLLCALGDCELGLGEWTIVMFGEPHNRDGESNPGASKQHSLGQTSIRMIRTHTSIKQGGATHGFALVKQLMQKRDPQTFAHMTIERWNSTKWGIEPHEAATSSVTPSPDDLGPPCAHKVVSRGTTTAEMQYLCKVYGKQSISRIAWIPAFRETLVFMYKHGRRSGCDPAKEQSLYLPPGIISLCDEWTRSTLLGAIWALYECLDSRSRNGRHGESLLSCFGSKDVAFAEYKKKISPFFWNELYRPNAQLALSEELVSALALLPWDQDVSDVTWHILTSCWRGKGQQVDPTCISLTGPVSIDGLTGRRVTPKFKASLRNTSVWVIASPFIAGRGRSSMRVNEVLEAEAQESPDNGHD</sequence>
<evidence type="ECO:0000313" key="2">
    <source>
        <dbReference type="Proteomes" id="UP000218334"/>
    </source>
</evidence>
<gene>
    <name evidence="1" type="ORF">ARMSODRAFT_981594</name>
</gene>
<name>A0A2H3AR26_9AGAR</name>
<proteinExistence type="predicted"/>
<reference evidence="2" key="1">
    <citation type="journal article" date="2017" name="Nat. Ecol. Evol.">
        <title>Genome expansion and lineage-specific genetic innovations in the forest pathogenic fungi Armillaria.</title>
        <authorList>
            <person name="Sipos G."/>
            <person name="Prasanna A.N."/>
            <person name="Walter M.C."/>
            <person name="O'Connor E."/>
            <person name="Balint B."/>
            <person name="Krizsan K."/>
            <person name="Kiss B."/>
            <person name="Hess J."/>
            <person name="Varga T."/>
            <person name="Slot J."/>
            <person name="Riley R."/>
            <person name="Boka B."/>
            <person name="Rigling D."/>
            <person name="Barry K."/>
            <person name="Lee J."/>
            <person name="Mihaltcheva S."/>
            <person name="LaButti K."/>
            <person name="Lipzen A."/>
            <person name="Waldron R."/>
            <person name="Moloney N.M."/>
            <person name="Sperisen C."/>
            <person name="Kredics L."/>
            <person name="Vagvoelgyi C."/>
            <person name="Patrignani A."/>
            <person name="Fitzpatrick D."/>
            <person name="Nagy I."/>
            <person name="Doyle S."/>
            <person name="Anderson J.B."/>
            <person name="Grigoriev I.V."/>
            <person name="Gueldener U."/>
            <person name="Muensterkoetter M."/>
            <person name="Nagy L.G."/>
        </authorList>
    </citation>
    <scope>NUCLEOTIDE SEQUENCE [LARGE SCALE GENOMIC DNA]</scope>
    <source>
        <strain evidence="2">28-4</strain>
    </source>
</reference>
<protein>
    <submittedName>
        <fullName evidence="1">Uncharacterized protein</fullName>
    </submittedName>
</protein>
<evidence type="ECO:0000313" key="1">
    <source>
        <dbReference type="EMBL" id="PBK61241.1"/>
    </source>
</evidence>
<keyword evidence="2" id="KW-1185">Reference proteome</keyword>
<accession>A0A2H3AR26</accession>